<organism evidence="1 2">
    <name type="scientific">Leptobrachium leishanense</name>
    <name type="common">Leishan spiny toad</name>
    <dbReference type="NCBI Taxonomy" id="445787"/>
    <lineage>
        <taxon>Eukaryota</taxon>
        <taxon>Metazoa</taxon>
        <taxon>Chordata</taxon>
        <taxon>Craniata</taxon>
        <taxon>Vertebrata</taxon>
        <taxon>Euteleostomi</taxon>
        <taxon>Amphibia</taxon>
        <taxon>Batrachia</taxon>
        <taxon>Anura</taxon>
        <taxon>Pelobatoidea</taxon>
        <taxon>Megophryidae</taxon>
        <taxon>Leptobrachium</taxon>
    </lineage>
</organism>
<proteinExistence type="predicted"/>
<sequence length="54" mass="5928">GCSKAKGTQTDAADTHRHCGLELLEVLSFVCKGKGFYQGHLSGPHLYSDLQRYC</sequence>
<dbReference type="Ensembl" id="ENSLLET00000000525.1">
    <property type="protein sequence ID" value="ENSLLEP00000000502.1"/>
    <property type="gene ID" value="ENSLLEG00000000329.1"/>
</dbReference>
<evidence type="ECO:0000313" key="2">
    <source>
        <dbReference type="Proteomes" id="UP000694569"/>
    </source>
</evidence>
<reference evidence="1" key="1">
    <citation type="submission" date="2025-08" db="UniProtKB">
        <authorList>
            <consortium name="Ensembl"/>
        </authorList>
    </citation>
    <scope>IDENTIFICATION</scope>
</reference>
<evidence type="ECO:0000313" key="1">
    <source>
        <dbReference type="Ensembl" id="ENSLLEP00000000502.1"/>
    </source>
</evidence>
<dbReference type="AlphaFoldDB" id="A0A8C5LQC8"/>
<reference evidence="1" key="2">
    <citation type="submission" date="2025-09" db="UniProtKB">
        <authorList>
            <consortium name="Ensembl"/>
        </authorList>
    </citation>
    <scope>IDENTIFICATION</scope>
</reference>
<dbReference type="InterPro" id="IPR036438">
    <property type="entry name" value="Insulin-like_sf"/>
</dbReference>
<protein>
    <submittedName>
        <fullName evidence="1">Uncharacterized protein</fullName>
    </submittedName>
</protein>
<dbReference type="Proteomes" id="UP000694569">
    <property type="component" value="Unplaced"/>
</dbReference>
<accession>A0A8C5LQC8</accession>
<keyword evidence="2" id="KW-1185">Reference proteome</keyword>
<dbReference type="SUPFAM" id="SSF56994">
    <property type="entry name" value="Insulin-like"/>
    <property type="match status" value="1"/>
</dbReference>
<name>A0A8C5LQC8_9ANUR</name>
<dbReference type="Gene3D" id="1.10.100.10">
    <property type="entry name" value="Insulin-like"/>
    <property type="match status" value="1"/>
</dbReference>